<organism evidence="3 4">
    <name type="scientific">Roseofilum reptotaenium AO1-A</name>
    <dbReference type="NCBI Taxonomy" id="1925591"/>
    <lineage>
        <taxon>Bacteria</taxon>
        <taxon>Bacillati</taxon>
        <taxon>Cyanobacteriota</taxon>
        <taxon>Cyanophyceae</taxon>
        <taxon>Desertifilales</taxon>
        <taxon>Desertifilaceae</taxon>
        <taxon>Roseofilum</taxon>
    </lineage>
</organism>
<evidence type="ECO:0000313" key="4">
    <source>
        <dbReference type="Proteomes" id="UP000183940"/>
    </source>
</evidence>
<keyword evidence="4" id="KW-1185">Reference proteome</keyword>
<feature type="transmembrane region" description="Helical" evidence="2">
    <location>
        <begin position="12"/>
        <end position="32"/>
    </location>
</feature>
<feature type="region of interest" description="Disordered" evidence="1">
    <location>
        <begin position="240"/>
        <end position="267"/>
    </location>
</feature>
<name>A0A1L9QW51_9CYAN</name>
<protein>
    <submittedName>
        <fullName evidence="3">Uncharacterized protein</fullName>
    </submittedName>
</protein>
<keyword evidence="2" id="KW-1133">Transmembrane helix</keyword>
<gene>
    <name evidence="3" type="ORF">BI308_04160</name>
</gene>
<comment type="caution">
    <text evidence="3">The sequence shown here is derived from an EMBL/GenBank/DDBJ whole genome shotgun (WGS) entry which is preliminary data.</text>
</comment>
<evidence type="ECO:0000256" key="2">
    <source>
        <dbReference type="SAM" id="Phobius"/>
    </source>
</evidence>
<keyword evidence="2" id="KW-0812">Transmembrane</keyword>
<dbReference type="AlphaFoldDB" id="A0A1L9QW51"/>
<accession>A0A1L9QW51</accession>
<dbReference type="STRING" id="1925591.BI308_04160"/>
<reference evidence="3" key="1">
    <citation type="submission" date="2016-10" db="EMBL/GenBank/DDBJ databases">
        <title>CRISPR-Cas defence system in Roseofilum reptotaenium: evidence of a bacteriophage-cyanobacterium arms race in the coral black band disease.</title>
        <authorList>
            <person name="Buerger P."/>
            <person name="Wood-Charlson E.M."/>
            <person name="Weynberg K.D."/>
            <person name="Willis B."/>
            <person name="Van Oppen M.J."/>
        </authorList>
    </citation>
    <scope>NUCLEOTIDE SEQUENCE [LARGE SCALE GENOMIC DNA]</scope>
    <source>
        <strain evidence="3">AO1-A</strain>
    </source>
</reference>
<dbReference type="Proteomes" id="UP000183940">
    <property type="component" value="Unassembled WGS sequence"/>
</dbReference>
<dbReference type="EMBL" id="MLAW01000004">
    <property type="protein sequence ID" value="OJJ26893.1"/>
    <property type="molecule type" value="Genomic_DNA"/>
</dbReference>
<keyword evidence="2" id="KW-0472">Membrane</keyword>
<evidence type="ECO:0000313" key="3">
    <source>
        <dbReference type="EMBL" id="OJJ26893.1"/>
    </source>
</evidence>
<sequence length="267" mass="29031">MAVKKGKVRNPAIAALSGALTGISIYGAMHVFDYWTFQRAVAGELRQAYSEDLQTALAESEEGVTEEDLLQSAIDIILIEETGQAGFIGYLQFTAQRGMELSRSSSGGIPVSGIGMWIYRALELSVIAGVSTAAGFRAAKEPFCESSDRWYGNPQRVGNVADDRSEAFMGFLDSNNYVKAGELINTHLDIPIPSLEVYLQLAPQEGMADSVVTLSKTSLNKDKKLELKQVLMGMVSPRELKQLQDSIPESAETQTNDSEPNNPVDET</sequence>
<feature type="compositionally biased region" description="Polar residues" evidence="1">
    <location>
        <begin position="243"/>
        <end position="261"/>
    </location>
</feature>
<proteinExistence type="predicted"/>
<evidence type="ECO:0000256" key="1">
    <source>
        <dbReference type="SAM" id="MobiDB-lite"/>
    </source>
</evidence>